<proteinExistence type="inferred from homology"/>
<comment type="similarity">
    <text evidence="3">Belongs to the flagella basal body rod proteins family.</text>
</comment>
<dbReference type="RefSeq" id="WP_114746512.1">
    <property type="nucleotide sequence ID" value="NZ_QQAY01000012.1"/>
</dbReference>
<dbReference type="AlphaFoldDB" id="A0A370GA94"/>
<accession>A0A370GA94</accession>
<evidence type="ECO:0000256" key="5">
    <source>
        <dbReference type="ARBA" id="ARBA00022525"/>
    </source>
</evidence>
<keyword evidence="11" id="KW-1185">Reference proteome</keyword>
<comment type="subcellular location">
    <subcellularLocation>
        <location evidence="1">Bacterial flagellum</location>
    </subcellularLocation>
    <subcellularLocation>
        <location evidence="2">Secreted</location>
    </subcellularLocation>
</comment>
<keyword evidence="10" id="KW-0966">Cell projection</keyword>
<evidence type="ECO:0000256" key="1">
    <source>
        <dbReference type="ARBA" id="ARBA00004365"/>
    </source>
</evidence>
<evidence type="ECO:0000256" key="4">
    <source>
        <dbReference type="ARBA" id="ARBA00016244"/>
    </source>
</evidence>
<evidence type="ECO:0000313" key="11">
    <source>
        <dbReference type="Proteomes" id="UP000255326"/>
    </source>
</evidence>
<dbReference type="InterPro" id="IPR002371">
    <property type="entry name" value="FlgK"/>
</dbReference>
<dbReference type="EMBL" id="QQAY01000012">
    <property type="protein sequence ID" value="RDI40120.1"/>
    <property type="molecule type" value="Genomic_DNA"/>
</dbReference>
<keyword evidence="10" id="KW-0282">Flagellum</keyword>
<feature type="domain" description="Flagellar hook-associated protein FlgK helical" evidence="9">
    <location>
        <begin position="102"/>
        <end position="383"/>
    </location>
</feature>
<protein>
    <recommendedName>
        <fullName evidence="4">Flagellar hook-associated protein 1</fullName>
    </recommendedName>
</protein>
<dbReference type="InterPro" id="IPR010930">
    <property type="entry name" value="Flg_bb/hook_C_dom"/>
</dbReference>
<dbReference type="GO" id="GO:0009424">
    <property type="term" value="C:bacterial-type flagellum hook"/>
    <property type="evidence" value="ECO:0007669"/>
    <property type="project" value="InterPro"/>
</dbReference>
<reference evidence="10 11" key="1">
    <citation type="submission" date="2018-07" db="EMBL/GenBank/DDBJ databases">
        <title>Genomic Encyclopedia of Type Strains, Phase IV (KMG-IV): sequencing the most valuable type-strain genomes for metagenomic binning, comparative biology and taxonomic classification.</title>
        <authorList>
            <person name="Goeker M."/>
        </authorList>
    </citation>
    <scope>NUCLEOTIDE SEQUENCE [LARGE SCALE GENOMIC DNA]</scope>
    <source>
        <strain evidence="10 11">DSM 25281</strain>
    </source>
</reference>
<gene>
    <name evidence="10" type="ORF">DFR59_11236</name>
</gene>
<dbReference type="Pfam" id="PF00460">
    <property type="entry name" value="Flg_bb_rod"/>
    <property type="match status" value="1"/>
</dbReference>
<name>A0A370GA94_9BACI</name>
<evidence type="ECO:0000256" key="3">
    <source>
        <dbReference type="ARBA" id="ARBA00009677"/>
    </source>
</evidence>
<feature type="domain" description="Flagellar basal body rod protein N-terminal" evidence="7">
    <location>
        <begin position="8"/>
        <end position="37"/>
    </location>
</feature>
<keyword evidence="5" id="KW-0964">Secreted</keyword>
<dbReference type="InterPro" id="IPR001444">
    <property type="entry name" value="Flag_bb_rod_N"/>
</dbReference>
<dbReference type="OrthoDB" id="9802553at2"/>
<evidence type="ECO:0000256" key="2">
    <source>
        <dbReference type="ARBA" id="ARBA00004613"/>
    </source>
</evidence>
<feature type="domain" description="Flagellar basal-body/hook protein C-terminal" evidence="8">
    <location>
        <begin position="503"/>
        <end position="541"/>
    </location>
</feature>
<dbReference type="PANTHER" id="PTHR30033:SF1">
    <property type="entry name" value="FLAGELLAR HOOK-ASSOCIATED PROTEIN 1"/>
    <property type="match status" value="1"/>
</dbReference>
<evidence type="ECO:0000259" key="9">
    <source>
        <dbReference type="Pfam" id="PF22638"/>
    </source>
</evidence>
<keyword evidence="6" id="KW-0975">Bacterial flagellum</keyword>
<dbReference type="NCBIfam" id="TIGR02492">
    <property type="entry name" value="flgK_ends"/>
    <property type="match status" value="1"/>
</dbReference>
<organism evidence="10 11">
    <name type="scientific">Falsibacillus pallidus</name>
    <dbReference type="NCBI Taxonomy" id="493781"/>
    <lineage>
        <taxon>Bacteria</taxon>
        <taxon>Bacillati</taxon>
        <taxon>Bacillota</taxon>
        <taxon>Bacilli</taxon>
        <taxon>Bacillales</taxon>
        <taxon>Bacillaceae</taxon>
        <taxon>Falsibacillus</taxon>
    </lineage>
</organism>
<evidence type="ECO:0000259" key="7">
    <source>
        <dbReference type="Pfam" id="PF00460"/>
    </source>
</evidence>
<dbReference type="InterPro" id="IPR053927">
    <property type="entry name" value="FlgK_helical"/>
</dbReference>
<keyword evidence="10" id="KW-0969">Cilium</keyword>
<dbReference type="SUPFAM" id="SSF64518">
    <property type="entry name" value="Phase 1 flagellin"/>
    <property type="match status" value="1"/>
</dbReference>
<dbReference type="Pfam" id="PF22638">
    <property type="entry name" value="FlgK_D1"/>
    <property type="match status" value="1"/>
</dbReference>
<evidence type="ECO:0000259" key="8">
    <source>
        <dbReference type="Pfam" id="PF06429"/>
    </source>
</evidence>
<comment type="caution">
    <text evidence="10">The sequence shown here is derived from an EMBL/GenBank/DDBJ whole genome shotgun (WGS) entry which is preliminary data.</text>
</comment>
<dbReference type="GO" id="GO:0005576">
    <property type="term" value="C:extracellular region"/>
    <property type="evidence" value="ECO:0007669"/>
    <property type="project" value="UniProtKB-SubCell"/>
</dbReference>
<evidence type="ECO:0000313" key="10">
    <source>
        <dbReference type="EMBL" id="RDI40120.1"/>
    </source>
</evidence>
<dbReference type="GO" id="GO:0005198">
    <property type="term" value="F:structural molecule activity"/>
    <property type="evidence" value="ECO:0007669"/>
    <property type="project" value="InterPro"/>
</dbReference>
<dbReference type="GO" id="GO:0044780">
    <property type="term" value="P:bacterial-type flagellum assembly"/>
    <property type="evidence" value="ECO:0007669"/>
    <property type="project" value="InterPro"/>
</dbReference>
<sequence>MTSTFHGLETARRGLVTQQNALYVTGHNISNANTPGFSRQRVNFVQTEPYPAAAMNRPQIPGQMGTGVEAGSIQRVRESFLDYQYQGENNKLGYWSSRATSLSKMESIMNEPSEDGLSAVMGQFWQSLQDLSVYPENQGTRSVVLERGQAVVDTFHYLHDSLTSIKDDLGNEVSVGLRDINSILKKIGDINESIASVEPHGYLPNDLYDERDNLVDQLSEYVNIKVEKVSSGGNSLDIAEGKYNIKLLDASGKDTGVFLVNGADYSQMGFQGGDDKIAYNPSGSIEKGDLKLFDAKGEVKLKDLSLVDDNGAMNFSQGKLRGLIESYGYKTYDASGTETGEKGIYPDMLDNLDKLAFTFGNVFNAVQKEGYGLPGTAKADNFFNLGSLSTSNYKGASSSIQMADLLPEQIAASTIEDNAGDGTNAINMSNIQGWELSSTTPKELEGLSATLNLPSLSAIGNGTMKSFYEGMIGKLGVDAQQANRLQNNSQTLRQSVDENRQSVSSVSLDEEMTNMIKFQAAYNAAARNITIIDEMLDKIINGLGTGGR</sequence>
<dbReference type="Pfam" id="PF06429">
    <property type="entry name" value="Flg_bbr_C"/>
    <property type="match status" value="1"/>
</dbReference>
<dbReference type="Proteomes" id="UP000255326">
    <property type="component" value="Unassembled WGS sequence"/>
</dbReference>
<evidence type="ECO:0000256" key="6">
    <source>
        <dbReference type="ARBA" id="ARBA00023143"/>
    </source>
</evidence>
<dbReference type="PANTHER" id="PTHR30033">
    <property type="entry name" value="FLAGELLAR HOOK-ASSOCIATED PROTEIN 1"/>
    <property type="match status" value="1"/>
</dbReference>